<dbReference type="InterPro" id="IPR001841">
    <property type="entry name" value="Znf_RING"/>
</dbReference>
<sequence>MSAAYTYVDTPNPNLVCCICRAPFLDPCTTRTCCHTFCYDCIARALSVTPQCPIDRCPLSIDDLAAADPVIRNLVDEMVVECPQRSAGCGYTSQRLLMAAHLRDTCDFIDVPCPEALCEGVMRKDAAHHNHALGRATVEATPTNLPSDSAHTSPDLAATETLVAENAMLRLRLSALEGMVNVMRQELQDVQRALGPWYRPRVADTQSSPNQGELRPETSSTSPSAPPVAPFSTASSNESNDTTRTEHASAPRPTGLTSDVSSTDFASYFPSAEEVDVDVYSPNLLRSVSQGQPLPPRRATAMHASASEQRSAPAPPQPQPQPTQPVFSPATFSPIYPHGPSSFGTPLAYSTPSAALPPTAIQVPPLDPTQPLPHTLASLHASLASLAGALGALASTRAQESLYTGEELRSLRAGVHGLRMQMHDMLTPRAVPREPAMATTSTGGSVGEGVMPAGIGQLAWLAHGPRPFGPPPLPPSVTKL</sequence>
<dbReference type="PANTHER" id="PTHR10131">
    <property type="entry name" value="TNF RECEPTOR ASSOCIATED FACTOR"/>
    <property type="match status" value="1"/>
</dbReference>
<dbReference type="PROSITE" id="PS50089">
    <property type="entry name" value="ZF_RING_2"/>
    <property type="match status" value="1"/>
</dbReference>
<dbReference type="SUPFAM" id="SSF57850">
    <property type="entry name" value="RING/U-box"/>
    <property type="match status" value="1"/>
</dbReference>
<dbReference type="InterPro" id="IPR013083">
    <property type="entry name" value="Znf_RING/FYVE/PHD"/>
</dbReference>
<dbReference type="AlphaFoldDB" id="A0A2H3JXF0"/>
<dbReference type="Gene3D" id="3.30.40.10">
    <property type="entry name" value="Zinc/RING finger domain, C3HC4 (zinc finger)"/>
    <property type="match status" value="1"/>
</dbReference>
<dbReference type="EMBL" id="KB468146">
    <property type="protein sequence ID" value="PCH43579.1"/>
    <property type="molecule type" value="Genomic_DNA"/>
</dbReference>
<gene>
    <name evidence="7" type="ORF">WOLCODRAFT_164556</name>
</gene>
<keyword evidence="8" id="KW-1185">Reference proteome</keyword>
<dbReference type="Proteomes" id="UP000218811">
    <property type="component" value="Unassembled WGS sequence"/>
</dbReference>
<evidence type="ECO:0000313" key="8">
    <source>
        <dbReference type="Proteomes" id="UP000218811"/>
    </source>
</evidence>
<keyword evidence="1" id="KW-0479">Metal-binding</keyword>
<evidence type="ECO:0000256" key="5">
    <source>
        <dbReference type="SAM" id="MobiDB-lite"/>
    </source>
</evidence>
<feature type="region of interest" description="Disordered" evidence="5">
    <location>
        <begin position="198"/>
        <end position="261"/>
    </location>
</feature>
<dbReference type="OMA" id="AREEDHK"/>
<reference evidence="7 8" key="1">
    <citation type="journal article" date="2012" name="Science">
        <title>The Paleozoic origin of enzymatic lignin decomposition reconstructed from 31 fungal genomes.</title>
        <authorList>
            <person name="Floudas D."/>
            <person name="Binder M."/>
            <person name="Riley R."/>
            <person name="Barry K."/>
            <person name="Blanchette R.A."/>
            <person name="Henrissat B."/>
            <person name="Martinez A.T."/>
            <person name="Otillar R."/>
            <person name="Spatafora J.W."/>
            <person name="Yadav J.S."/>
            <person name="Aerts A."/>
            <person name="Benoit I."/>
            <person name="Boyd A."/>
            <person name="Carlson A."/>
            <person name="Copeland A."/>
            <person name="Coutinho P.M."/>
            <person name="de Vries R.P."/>
            <person name="Ferreira P."/>
            <person name="Findley K."/>
            <person name="Foster B."/>
            <person name="Gaskell J."/>
            <person name="Glotzer D."/>
            <person name="Gorecki P."/>
            <person name="Heitman J."/>
            <person name="Hesse C."/>
            <person name="Hori C."/>
            <person name="Igarashi K."/>
            <person name="Jurgens J.A."/>
            <person name="Kallen N."/>
            <person name="Kersten P."/>
            <person name="Kohler A."/>
            <person name="Kuees U."/>
            <person name="Kumar T.K.A."/>
            <person name="Kuo A."/>
            <person name="LaButti K."/>
            <person name="Larrondo L.F."/>
            <person name="Lindquist E."/>
            <person name="Ling A."/>
            <person name="Lombard V."/>
            <person name="Lucas S."/>
            <person name="Lundell T."/>
            <person name="Martin R."/>
            <person name="McLaughlin D.J."/>
            <person name="Morgenstern I."/>
            <person name="Morin E."/>
            <person name="Murat C."/>
            <person name="Nagy L.G."/>
            <person name="Nolan M."/>
            <person name="Ohm R.A."/>
            <person name="Patyshakuliyeva A."/>
            <person name="Rokas A."/>
            <person name="Ruiz-Duenas F.J."/>
            <person name="Sabat G."/>
            <person name="Salamov A."/>
            <person name="Samejima M."/>
            <person name="Schmutz J."/>
            <person name="Slot J.C."/>
            <person name="St John F."/>
            <person name="Stenlid J."/>
            <person name="Sun H."/>
            <person name="Sun S."/>
            <person name="Syed K."/>
            <person name="Tsang A."/>
            <person name="Wiebenga A."/>
            <person name="Young D."/>
            <person name="Pisabarro A."/>
            <person name="Eastwood D.C."/>
            <person name="Martin F."/>
            <person name="Cullen D."/>
            <person name="Grigoriev I.V."/>
            <person name="Hibbett D.S."/>
        </authorList>
    </citation>
    <scope>NUCLEOTIDE SEQUENCE [LARGE SCALE GENOMIC DNA]</scope>
    <source>
        <strain evidence="7 8">MD-104</strain>
    </source>
</reference>
<dbReference type="STRING" id="742152.A0A2H3JXF0"/>
<feature type="region of interest" description="Disordered" evidence="5">
    <location>
        <begin position="288"/>
        <end position="335"/>
    </location>
</feature>
<dbReference type="GO" id="GO:0008270">
    <property type="term" value="F:zinc ion binding"/>
    <property type="evidence" value="ECO:0007669"/>
    <property type="project" value="UniProtKB-KW"/>
</dbReference>
<evidence type="ECO:0000256" key="3">
    <source>
        <dbReference type="ARBA" id="ARBA00022833"/>
    </source>
</evidence>
<evidence type="ECO:0000256" key="4">
    <source>
        <dbReference type="PROSITE-ProRule" id="PRU00175"/>
    </source>
</evidence>
<protein>
    <recommendedName>
        <fullName evidence="6">RING-type domain-containing protein</fullName>
    </recommendedName>
</protein>
<dbReference type="PANTHER" id="PTHR10131:SF94">
    <property type="entry name" value="TNF RECEPTOR-ASSOCIATED FACTOR 4"/>
    <property type="match status" value="1"/>
</dbReference>
<evidence type="ECO:0000256" key="2">
    <source>
        <dbReference type="ARBA" id="ARBA00022771"/>
    </source>
</evidence>
<keyword evidence="2 4" id="KW-0863">Zinc-finger</keyword>
<proteinExistence type="predicted"/>
<name>A0A2H3JXF0_WOLCO</name>
<dbReference type="InterPro" id="IPR017907">
    <property type="entry name" value="Znf_RING_CS"/>
</dbReference>
<evidence type="ECO:0000259" key="6">
    <source>
        <dbReference type="PROSITE" id="PS50089"/>
    </source>
</evidence>
<feature type="domain" description="RING-type" evidence="6">
    <location>
        <begin position="17"/>
        <end position="56"/>
    </location>
</feature>
<dbReference type="OrthoDB" id="1630758at2759"/>
<evidence type="ECO:0000256" key="1">
    <source>
        <dbReference type="ARBA" id="ARBA00022723"/>
    </source>
</evidence>
<evidence type="ECO:0000313" key="7">
    <source>
        <dbReference type="EMBL" id="PCH43579.1"/>
    </source>
</evidence>
<keyword evidence="3" id="KW-0862">Zinc</keyword>
<dbReference type="PROSITE" id="PS00518">
    <property type="entry name" value="ZF_RING_1"/>
    <property type="match status" value="1"/>
</dbReference>
<accession>A0A2H3JXF0</accession>
<organism evidence="7 8">
    <name type="scientific">Wolfiporia cocos (strain MD-104)</name>
    <name type="common">Brown rot fungus</name>
    <dbReference type="NCBI Taxonomy" id="742152"/>
    <lineage>
        <taxon>Eukaryota</taxon>
        <taxon>Fungi</taxon>
        <taxon>Dikarya</taxon>
        <taxon>Basidiomycota</taxon>
        <taxon>Agaricomycotina</taxon>
        <taxon>Agaricomycetes</taxon>
        <taxon>Polyporales</taxon>
        <taxon>Phaeolaceae</taxon>
        <taxon>Wolfiporia</taxon>
    </lineage>
</organism>
<feature type="compositionally biased region" description="Pro residues" evidence="5">
    <location>
        <begin position="313"/>
        <end position="323"/>
    </location>
</feature>